<dbReference type="Gene3D" id="3.30.750.140">
    <property type="match status" value="1"/>
</dbReference>
<comment type="caution">
    <text evidence="6">The sequence shown here is derived from an EMBL/GenBank/DDBJ whole genome shotgun (WGS) entry which is preliminary data.</text>
</comment>
<dbReference type="AlphaFoldDB" id="A0A918P0B6"/>
<evidence type="ECO:0000256" key="3">
    <source>
        <dbReference type="ARBA" id="ARBA00022795"/>
    </source>
</evidence>
<comment type="function">
    <text evidence="1">Controls the length of the flagellar hook.</text>
</comment>
<dbReference type="CDD" id="cd17470">
    <property type="entry name" value="T3SS_Flik_C"/>
    <property type="match status" value="1"/>
</dbReference>
<reference evidence="6" key="2">
    <citation type="submission" date="2020-09" db="EMBL/GenBank/DDBJ databases">
        <authorList>
            <person name="Sun Q."/>
            <person name="Kim S."/>
        </authorList>
    </citation>
    <scope>NUCLEOTIDE SEQUENCE</scope>
    <source>
        <strain evidence="6">KCTC 32182</strain>
    </source>
</reference>
<feature type="region of interest" description="Disordered" evidence="4">
    <location>
        <begin position="104"/>
        <end position="144"/>
    </location>
</feature>
<organism evidence="6 7">
    <name type="scientific">Paludibacterium paludis</name>
    <dbReference type="NCBI Taxonomy" id="1225769"/>
    <lineage>
        <taxon>Bacteria</taxon>
        <taxon>Pseudomonadati</taxon>
        <taxon>Pseudomonadota</taxon>
        <taxon>Betaproteobacteria</taxon>
        <taxon>Neisseriales</taxon>
        <taxon>Chromobacteriaceae</taxon>
        <taxon>Paludibacterium</taxon>
    </lineage>
</organism>
<evidence type="ECO:0000256" key="1">
    <source>
        <dbReference type="ARBA" id="ARBA00003944"/>
    </source>
</evidence>
<evidence type="ECO:0000313" key="6">
    <source>
        <dbReference type="EMBL" id="GGY11039.1"/>
    </source>
</evidence>
<keyword evidence="7" id="KW-1185">Reference proteome</keyword>
<evidence type="ECO:0000256" key="4">
    <source>
        <dbReference type="SAM" id="MobiDB-lite"/>
    </source>
</evidence>
<dbReference type="GO" id="GO:0009424">
    <property type="term" value="C:bacterial-type flagellum hook"/>
    <property type="evidence" value="ECO:0007669"/>
    <property type="project" value="InterPro"/>
</dbReference>
<keyword evidence="3" id="KW-1005">Bacterial flagellum biogenesis</keyword>
<dbReference type="InterPro" id="IPR038610">
    <property type="entry name" value="FliK-like_C_sf"/>
</dbReference>
<dbReference type="Proteomes" id="UP000645257">
    <property type="component" value="Unassembled WGS sequence"/>
</dbReference>
<evidence type="ECO:0000313" key="7">
    <source>
        <dbReference type="Proteomes" id="UP000645257"/>
    </source>
</evidence>
<proteinExistence type="inferred from homology"/>
<dbReference type="GO" id="GO:0044780">
    <property type="term" value="P:bacterial-type flagellum assembly"/>
    <property type="evidence" value="ECO:0007669"/>
    <property type="project" value="InterPro"/>
</dbReference>
<feature type="domain" description="Flagellar hook-length control protein-like C-terminal" evidence="5">
    <location>
        <begin position="190"/>
        <end position="272"/>
    </location>
</feature>
<dbReference type="PANTHER" id="PTHR37533">
    <property type="entry name" value="FLAGELLAR HOOK-LENGTH CONTROL PROTEIN"/>
    <property type="match status" value="1"/>
</dbReference>
<gene>
    <name evidence="6" type="ORF">GCM10011289_12370</name>
</gene>
<feature type="region of interest" description="Disordered" evidence="4">
    <location>
        <begin position="268"/>
        <end position="295"/>
    </location>
</feature>
<accession>A0A918P0B6</accession>
<dbReference type="PANTHER" id="PTHR37533:SF2">
    <property type="entry name" value="FLAGELLAR HOOK-LENGTH CONTROL PROTEIN"/>
    <property type="match status" value="1"/>
</dbReference>
<evidence type="ECO:0000256" key="2">
    <source>
        <dbReference type="ARBA" id="ARBA00009149"/>
    </source>
</evidence>
<dbReference type="InterPro" id="IPR001635">
    <property type="entry name" value="Flag_hook_Flik"/>
</dbReference>
<dbReference type="InterPro" id="IPR021136">
    <property type="entry name" value="Flagellar_hook_control-like_C"/>
</dbReference>
<feature type="region of interest" description="Disordered" evidence="4">
    <location>
        <begin position="55"/>
        <end position="89"/>
    </location>
</feature>
<reference evidence="6" key="1">
    <citation type="journal article" date="2014" name="Int. J. Syst. Evol. Microbiol.">
        <title>Complete genome sequence of Corynebacterium casei LMG S-19264T (=DSM 44701T), isolated from a smear-ripened cheese.</title>
        <authorList>
            <consortium name="US DOE Joint Genome Institute (JGI-PGF)"/>
            <person name="Walter F."/>
            <person name="Albersmeier A."/>
            <person name="Kalinowski J."/>
            <person name="Ruckert C."/>
        </authorList>
    </citation>
    <scope>NUCLEOTIDE SEQUENCE</scope>
    <source>
        <strain evidence="6">KCTC 32182</strain>
    </source>
</reference>
<evidence type="ECO:0000259" key="5">
    <source>
        <dbReference type="Pfam" id="PF02120"/>
    </source>
</evidence>
<sequence length="312" mass="32326">MTIPTLPGASVPSSVQGGAAMPGTFGSAADAAGGADSGLFAQLLGMRMITLGGVTGTSAKEGKDDGETTDAARPAKTREADKSAPALTDPLQIVALQQVKPEDAPIVPKTSRDEGVKEEAVESLTEQAPRHHSARTADDLQNLPGGKPVAATFLPVETHAAQTGKPQTALPVFSVPTPVSDPAWGRAVGSQVIAMANLKMDKASIEINPPQLGPIEVTLKLDDKSAQVVFTAASPATRDAIENSLPRLSQMLSAGGLQLTDAQVFSGQQEQRQAQSSRQDARQNRQEAPPSEDGLDALASIKAARNMLSIFA</sequence>
<protein>
    <recommendedName>
        <fullName evidence="5">Flagellar hook-length control protein-like C-terminal domain-containing protein</fullName>
    </recommendedName>
</protein>
<feature type="compositionally biased region" description="Basic and acidic residues" evidence="4">
    <location>
        <begin position="110"/>
        <end position="120"/>
    </location>
</feature>
<dbReference type="RefSeq" id="WP_189532339.1">
    <property type="nucleotide sequence ID" value="NZ_BMYX01000005.1"/>
</dbReference>
<dbReference type="EMBL" id="BMYX01000005">
    <property type="protein sequence ID" value="GGY11039.1"/>
    <property type="molecule type" value="Genomic_DNA"/>
</dbReference>
<dbReference type="Pfam" id="PF02120">
    <property type="entry name" value="Flg_hook"/>
    <property type="match status" value="1"/>
</dbReference>
<comment type="similarity">
    <text evidence="2">Belongs to the FliK family.</text>
</comment>
<dbReference type="PRINTS" id="PR01007">
    <property type="entry name" value="FLGHOOKFLIK"/>
</dbReference>
<feature type="compositionally biased region" description="Low complexity" evidence="4">
    <location>
        <begin position="268"/>
        <end position="278"/>
    </location>
</feature>
<name>A0A918P0B6_9NEIS</name>
<dbReference type="InterPro" id="IPR052563">
    <property type="entry name" value="FliK"/>
</dbReference>